<organism evidence="1 2">
    <name type="scientific">Paenibacillus borealis</name>
    <dbReference type="NCBI Taxonomy" id="160799"/>
    <lineage>
        <taxon>Bacteria</taxon>
        <taxon>Bacillati</taxon>
        <taxon>Bacillota</taxon>
        <taxon>Bacilli</taxon>
        <taxon>Bacillales</taxon>
        <taxon>Paenibacillaceae</taxon>
        <taxon>Paenibacillus</taxon>
    </lineage>
</organism>
<gene>
    <name evidence="1" type="ORF">PBOR_14315</name>
</gene>
<keyword evidence="2" id="KW-1185">Reference proteome</keyword>
<protein>
    <submittedName>
        <fullName evidence="1">Uncharacterized protein</fullName>
    </submittedName>
</protein>
<evidence type="ECO:0000313" key="1">
    <source>
        <dbReference type="EMBL" id="AIQ57972.1"/>
    </source>
</evidence>
<dbReference type="AlphaFoldDB" id="A0A089LB00"/>
<proteinExistence type="predicted"/>
<dbReference type="OrthoDB" id="2603926at2"/>
<dbReference type="KEGG" id="pbd:PBOR_14315"/>
<dbReference type="HOGENOM" id="CLU_123311_0_0_9"/>
<evidence type="ECO:0000313" key="2">
    <source>
        <dbReference type="Proteomes" id="UP000029518"/>
    </source>
</evidence>
<name>A0A089LB00_PAEBO</name>
<reference evidence="1" key="1">
    <citation type="submission" date="2014-08" db="EMBL/GenBank/DDBJ databases">
        <title>Comparative genomics of the Paenibacillus odorifer group.</title>
        <authorList>
            <person name="den Bakker H.C."/>
            <person name="Tsai Y.-C.Y.-C."/>
            <person name="Martin N."/>
            <person name="Korlach J."/>
            <person name="Wiedmann M."/>
        </authorList>
    </citation>
    <scope>NUCLEOTIDE SEQUENCE [LARGE SCALE GENOMIC DNA]</scope>
    <source>
        <strain evidence="1">DSM 13188</strain>
    </source>
</reference>
<dbReference type="Proteomes" id="UP000029518">
    <property type="component" value="Chromosome"/>
</dbReference>
<sequence>MMQVRYAKSAIENEEGMNHLWIQIAPPCPVQNIRVQITLPAGLHRTQNLNDAPEDSAGVISVLEPLAATDLFIEIFTREPIPCGMHYITVELSYKDGAGSVISIRQTIPLRVVSDEESGAIHTDEEVVRRIKELHLLPGSGEMNGYTEYPPAKLIRIDSSHVSEWEKKYRVEGAMG</sequence>
<dbReference type="RefSeq" id="WP_042212451.1">
    <property type="nucleotide sequence ID" value="NZ_CP009285.1"/>
</dbReference>
<accession>A0A089LB00</accession>
<dbReference type="EMBL" id="CP009285">
    <property type="protein sequence ID" value="AIQ57972.1"/>
    <property type="molecule type" value="Genomic_DNA"/>
</dbReference>